<evidence type="ECO:0000256" key="12">
    <source>
        <dbReference type="ARBA" id="ARBA00029438"/>
    </source>
</evidence>
<evidence type="ECO:0000256" key="6">
    <source>
        <dbReference type="ARBA" id="ARBA00022679"/>
    </source>
</evidence>
<dbReference type="InterPro" id="IPR014721">
    <property type="entry name" value="Ribsml_uS5_D2-typ_fold_subgr"/>
</dbReference>
<evidence type="ECO:0000256" key="2">
    <source>
        <dbReference type="ARBA" id="ARBA00006495"/>
    </source>
</evidence>
<dbReference type="AlphaFoldDB" id="A0A7S4B5A5"/>
<evidence type="ECO:0000313" key="17">
    <source>
        <dbReference type="EMBL" id="CAE0754620.1"/>
    </source>
</evidence>
<keyword evidence="14" id="KW-1133">Transmembrane helix</keyword>
<dbReference type="EMBL" id="HBIZ01012048">
    <property type="protein sequence ID" value="CAE0754620.1"/>
    <property type="molecule type" value="Transcribed_RNA"/>
</dbReference>
<keyword evidence="5 13" id="KW-0444">Lipid biosynthesis</keyword>
<keyword evidence="13" id="KW-0752">Steroid biosynthesis</keyword>
<keyword evidence="13" id="KW-0753">Steroid metabolism</keyword>
<dbReference type="PROSITE" id="PS00627">
    <property type="entry name" value="GHMP_KINASES_ATP"/>
    <property type="match status" value="1"/>
</dbReference>
<protein>
    <recommendedName>
        <fullName evidence="3 13">Mevalonate kinase</fullName>
        <shortName evidence="13">MK</shortName>
        <ecNumber evidence="3 13">2.7.1.36</ecNumber>
    </recommendedName>
</protein>
<organism evidence="17">
    <name type="scientific">Chrysotila carterae</name>
    <name type="common">Marine alga</name>
    <name type="synonym">Syracosphaera carterae</name>
    <dbReference type="NCBI Taxonomy" id="13221"/>
    <lineage>
        <taxon>Eukaryota</taxon>
        <taxon>Haptista</taxon>
        <taxon>Haptophyta</taxon>
        <taxon>Prymnesiophyceae</taxon>
        <taxon>Isochrysidales</taxon>
        <taxon>Isochrysidaceae</taxon>
        <taxon>Chrysotila</taxon>
    </lineage>
</organism>
<reference evidence="17" key="1">
    <citation type="submission" date="2021-01" db="EMBL/GenBank/DDBJ databases">
        <authorList>
            <person name="Corre E."/>
            <person name="Pelletier E."/>
            <person name="Niang G."/>
            <person name="Scheremetjew M."/>
            <person name="Finn R."/>
            <person name="Kale V."/>
            <person name="Holt S."/>
            <person name="Cochrane G."/>
            <person name="Meng A."/>
            <person name="Brown T."/>
            <person name="Cohen L."/>
        </authorList>
    </citation>
    <scope>NUCLEOTIDE SEQUENCE</scope>
    <source>
        <strain evidence="17">CCMP645</strain>
    </source>
</reference>
<accession>A0A7S4B5A5</accession>
<dbReference type="Gene3D" id="3.30.70.890">
    <property type="entry name" value="GHMP kinase, C-terminal domain"/>
    <property type="match status" value="1"/>
</dbReference>
<dbReference type="InterPro" id="IPR020568">
    <property type="entry name" value="Ribosomal_Su5_D2-typ_SF"/>
</dbReference>
<comment type="similarity">
    <text evidence="2 13">Belongs to the GHMP kinase family. Mevalonate kinase subfamily.</text>
</comment>
<dbReference type="GO" id="GO:0016126">
    <property type="term" value="P:sterol biosynthetic process"/>
    <property type="evidence" value="ECO:0007669"/>
    <property type="project" value="UniProtKB-KW"/>
</dbReference>
<evidence type="ECO:0000259" key="15">
    <source>
        <dbReference type="Pfam" id="PF00288"/>
    </source>
</evidence>
<keyword evidence="14" id="KW-0812">Transmembrane</keyword>
<dbReference type="Pfam" id="PF00288">
    <property type="entry name" value="GHMP_kinases_N"/>
    <property type="match status" value="1"/>
</dbReference>
<evidence type="ECO:0000256" key="3">
    <source>
        <dbReference type="ARBA" id="ARBA00012103"/>
    </source>
</evidence>
<dbReference type="InterPro" id="IPR006205">
    <property type="entry name" value="Mev_gal_kin"/>
</dbReference>
<dbReference type="Gene3D" id="3.30.230.10">
    <property type="match status" value="1"/>
</dbReference>
<evidence type="ECO:0000256" key="9">
    <source>
        <dbReference type="ARBA" id="ARBA00022840"/>
    </source>
</evidence>
<sequence length="470" mass="49490">MSLLLAASASAPGKLILFGEHAVVYGHTAIAAAISDMRVSVDAQLVLGEQVLCISLLDIPSSKTCYPPLTFRVELSELRTVLGGIAPLPHWTRPAQPEQAAIQALSTLLEDVHEEDLPALLPVLYLAAGIMPQLLHPSWTGGLNLQVRSAKLPVGAGLGSSAAFSVSLSAALLRLQLLCVSMAAEAPESLLAQARDAMSPAGQRLASLLQTHDIDGRSARPSPTAKQLINAWAYSSECILHGTPSGLDNSVSCYGEAVKLMRAAPAEALLFEPVKRFPKLQVLLTNTKVPRKTREQVSGVRRLHESLPSVTIPVFEAISSVADAFLDLISGGSVEGAALAQIGRLVSMNHALLTVLGVSAPALQLVCDVAGKHGLPTKLTGAGGGGCAFSILGGEEELDSSMETRVQRCSRTLRSHRFDCYRTTVGGEGVLWHEPEQEAARARPPSSPRLLVASLIAAGVVAAALVSRRR</sequence>
<dbReference type="PRINTS" id="PR00959">
    <property type="entry name" value="MEVGALKINASE"/>
</dbReference>
<dbReference type="SUPFAM" id="SSF54211">
    <property type="entry name" value="Ribosomal protein S5 domain 2-like"/>
    <property type="match status" value="1"/>
</dbReference>
<feature type="domain" description="GHMP kinase N-terminal" evidence="15">
    <location>
        <begin position="141"/>
        <end position="175"/>
    </location>
</feature>
<evidence type="ECO:0000256" key="10">
    <source>
        <dbReference type="ARBA" id="ARBA00022842"/>
    </source>
</evidence>
<dbReference type="InterPro" id="IPR006203">
    <property type="entry name" value="GHMP_knse_ATP-bd_CS"/>
</dbReference>
<keyword evidence="11 13" id="KW-0443">Lipid metabolism</keyword>
<name>A0A7S4B5A5_CHRCT</name>
<evidence type="ECO:0000256" key="4">
    <source>
        <dbReference type="ARBA" id="ARBA00022490"/>
    </source>
</evidence>
<dbReference type="NCBIfam" id="TIGR00549">
    <property type="entry name" value="mevalon_kin"/>
    <property type="match status" value="1"/>
</dbReference>
<keyword evidence="6 13" id="KW-0808">Transferase</keyword>
<dbReference type="InterPro" id="IPR013750">
    <property type="entry name" value="GHMP_kinase_C_dom"/>
</dbReference>
<keyword evidence="8 13" id="KW-0418">Kinase</keyword>
<evidence type="ECO:0000256" key="14">
    <source>
        <dbReference type="SAM" id="Phobius"/>
    </source>
</evidence>
<dbReference type="GO" id="GO:0005524">
    <property type="term" value="F:ATP binding"/>
    <property type="evidence" value="ECO:0007669"/>
    <property type="project" value="UniProtKB-KW"/>
</dbReference>
<keyword evidence="7 13" id="KW-0547">Nucleotide-binding</keyword>
<comment type="catalytic activity">
    <reaction evidence="13">
        <text>(R)-mevalonate + ATP = (R)-5-phosphomevalonate + ADP + H(+)</text>
        <dbReference type="Rhea" id="RHEA:17065"/>
        <dbReference type="ChEBI" id="CHEBI:15378"/>
        <dbReference type="ChEBI" id="CHEBI:30616"/>
        <dbReference type="ChEBI" id="CHEBI:36464"/>
        <dbReference type="ChEBI" id="CHEBI:58146"/>
        <dbReference type="ChEBI" id="CHEBI:456216"/>
        <dbReference type="EC" id="2.7.1.36"/>
    </reaction>
</comment>
<dbReference type="InterPro" id="IPR036554">
    <property type="entry name" value="GHMP_kinase_C_sf"/>
</dbReference>
<dbReference type="SUPFAM" id="SSF55060">
    <property type="entry name" value="GHMP Kinase, C-terminal domain"/>
    <property type="match status" value="1"/>
</dbReference>
<comment type="subcellular location">
    <subcellularLocation>
        <location evidence="1 13">Cytoplasm</location>
    </subcellularLocation>
</comment>
<dbReference type="InterPro" id="IPR006204">
    <property type="entry name" value="GHMP_kinase_N_dom"/>
</dbReference>
<keyword evidence="9 13" id="KW-0067">ATP-binding</keyword>
<dbReference type="GO" id="GO:0004496">
    <property type="term" value="F:mevalonate kinase activity"/>
    <property type="evidence" value="ECO:0007669"/>
    <property type="project" value="UniProtKB-EC"/>
</dbReference>
<dbReference type="EC" id="2.7.1.36" evidence="3 13"/>
<feature type="transmembrane region" description="Helical" evidence="14">
    <location>
        <begin position="450"/>
        <end position="467"/>
    </location>
</feature>
<dbReference type="PANTHER" id="PTHR43290:SF2">
    <property type="entry name" value="MEVALONATE KINASE"/>
    <property type="match status" value="1"/>
</dbReference>
<evidence type="ECO:0000256" key="8">
    <source>
        <dbReference type="ARBA" id="ARBA00022777"/>
    </source>
</evidence>
<evidence type="ECO:0000256" key="1">
    <source>
        <dbReference type="ARBA" id="ARBA00004496"/>
    </source>
</evidence>
<comment type="pathway">
    <text evidence="12 13">Isoprenoid biosynthesis; isopentenyl diphosphate biosynthesis via mevalonate pathway; isopentenyl diphosphate from (R)-mevalonate: step 1/3.</text>
</comment>
<evidence type="ECO:0000256" key="7">
    <source>
        <dbReference type="ARBA" id="ARBA00022741"/>
    </source>
</evidence>
<feature type="domain" description="GHMP kinase C-terminal" evidence="16">
    <location>
        <begin position="339"/>
        <end position="392"/>
    </location>
</feature>
<keyword evidence="13" id="KW-0756">Sterol biosynthesis</keyword>
<evidence type="ECO:0000256" key="11">
    <source>
        <dbReference type="ARBA" id="ARBA00023098"/>
    </source>
</evidence>
<proteinExistence type="inferred from homology"/>
<evidence type="ECO:0000256" key="13">
    <source>
        <dbReference type="RuleBase" id="RU363087"/>
    </source>
</evidence>
<keyword evidence="13" id="KW-1207">Sterol metabolism</keyword>
<keyword evidence="4 13" id="KW-0963">Cytoplasm</keyword>
<evidence type="ECO:0000256" key="5">
    <source>
        <dbReference type="ARBA" id="ARBA00022516"/>
    </source>
</evidence>
<dbReference type="GO" id="GO:0005829">
    <property type="term" value="C:cytosol"/>
    <property type="evidence" value="ECO:0007669"/>
    <property type="project" value="TreeGrafter"/>
</dbReference>
<dbReference type="Pfam" id="PF08544">
    <property type="entry name" value="GHMP_kinases_C"/>
    <property type="match status" value="1"/>
</dbReference>
<keyword evidence="10" id="KW-0460">Magnesium</keyword>
<gene>
    <name evidence="17" type="ORF">PCAR00345_LOCUS7207</name>
</gene>
<dbReference type="GO" id="GO:0019287">
    <property type="term" value="P:isopentenyl diphosphate biosynthetic process, mevalonate pathway"/>
    <property type="evidence" value="ECO:0007669"/>
    <property type="project" value="UniProtKB-UniPathway"/>
</dbReference>
<dbReference type="PANTHER" id="PTHR43290">
    <property type="entry name" value="MEVALONATE KINASE"/>
    <property type="match status" value="1"/>
</dbReference>
<evidence type="ECO:0000259" key="16">
    <source>
        <dbReference type="Pfam" id="PF08544"/>
    </source>
</evidence>
<keyword evidence="14" id="KW-0472">Membrane</keyword>
<dbReference type="UniPathway" id="UPA00057">
    <property type="reaction ID" value="UER00098"/>
</dbReference>